<protein>
    <submittedName>
        <fullName evidence="2">Uncharacterized protein</fullName>
    </submittedName>
</protein>
<name>A0A2G8LDZ7_STIJA</name>
<evidence type="ECO:0000313" key="3">
    <source>
        <dbReference type="Proteomes" id="UP000230750"/>
    </source>
</evidence>
<evidence type="ECO:0000313" key="2">
    <source>
        <dbReference type="EMBL" id="PIK58447.1"/>
    </source>
</evidence>
<gene>
    <name evidence="2" type="ORF">BSL78_04668</name>
</gene>
<sequence length="168" mass="19040">MYEIRHQAKIRSCCYETLSYEQSASSHTIWCDTPDYWRSQPPASSLVMSSPRTMYAPSSAQITPAYPQQNYPQQPYATQPAVFTYPLQPALSTSANARYPTQSSSASSYPPQPAIAPHQPHHPAPKPDVHPHQLTGKTYIHNRVIIHRGQRMSRFKQHDTHSTSIRVL</sequence>
<keyword evidence="3" id="KW-1185">Reference proteome</keyword>
<organism evidence="2 3">
    <name type="scientific">Stichopus japonicus</name>
    <name type="common">Sea cucumber</name>
    <dbReference type="NCBI Taxonomy" id="307972"/>
    <lineage>
        <taxon>Eukaryota</taxon>
        <taxon>Metazoa</taxon>
        <taxon>Echinodermata</taxon>
        <taxon>Eleutherozoa</taxon>
        <taxon>Echinozoa</taxon>
        <taxon>Holothuroidea</taxon>
        <taxon>Aspidochirotacea</taxon>
        <taxon>Aspidochirotida</taxon>
        <taxon>Stichopodidae</taxon>
        <taxon>Apostichopus</taxon>
    </lineage>
</organism>
<dbReference type="EMBL" id="MRZV01000113">
    <property type="protein sequence ID" value="PIK58447.1"/>
    <property type="molecule type" value="Genomic_DNA"/>
</dbReference>
<feature type="region of interest" description="Disordered" evidence="1">
    <location>
        <begin position="96"/>
        <end position="134"/>
    </location>
</feature>
<dbReference type="Proteomes" id="UP000230750">
    <property type="component" value="Unassembled WGS sequence"/>
</dbReference>
<accession>A0A2G8LDZ7</accession>
<feature type="compositionally biased region" description="Low complexity" evidence="1">
    <location>
        <begin position="99"/>
        <end position="109"/>
    </location>
</feature>
<comment type="caution">
    <text evidence="2">The sequence shown here is derived from an EMBL/GenBank/DDBJ whole genome shotgun (WGS) entry which is preliminary data.</text>
</comment>
<proteinExistence type="predicted"/>
<evidence type="ECO:0000256" key="1">
    <source>
        <dbReference type="SAM" id="MobiDB-lite"/>
    </source>
</evidence>
<dbReference type="AlphaFoldDB" id="A0A2G8LDZ7"/>
<reference evidence="2 3" key="1">
    <citation type="journal article" date="2017" name="PLoS Biol.">
        <title>The sea cucumber genome provides insights into morphological evolution and visceral regeneration.</title>
        <authorList>
            <person name="Zhang X."/>
            <person name="Sun L."/>
            <person name="Yuan J."/>
            <person name="Sun Y."/>
            <person name="Gao Y."/>
            <person name="Zhang L."/>
            <person name="Li S."/>
            <person name="Dai H."/>
            <person name="Hamel J.F."/>
            <person name="Liu C."/>
            <person name="Yu Y."/>
            <person name="Liu S."/>
            <person name="Lin W."/>
            <person name="Guo K."/>
            <person name="Jin S."/>
            <person name="Xu P."/>
            <person name="Storey K.B."/>
            <person name="Huan P."/>
            <person name="Zhang T."/>
            <person name="Zhou Y."/>
            <person name="Zhang J."/>
            <person name="Lin C."/>
            <person name="Li X."/>
            <person name="Xing L."/>
            <person name="Huo D."/>
            <person name="Sun M."/>
            <person name="Wang L."/>
            <person name="Mercier A."/>
            <person name="Li F."/>
            <person name="Yang H."/>
            <person name="Xiang J."/>
        </authorList>
    </citation>
    <scope>NUCLEOTIDE SEQUENCE [LARGE SCALE GENOMIC DNA]</scope>
    <source>
        <strain evidence="2">Shaxun</strain>
        <tissue evidence="2">Muscle</tissue>
    </source>
</reference>